<dbReference type="PANTHER" id="PTHR43328">
    <property type="entry name" value="ACETYLTRANSFERASE-RELATED"/>
    <property type="match status" value="1"/>
</dbReference>
<dbReference type="PANTHER" id="PTHR43328:SF1">
    <property type="entry name" value="N-ACETYLTRANSFERASE DOMAIN-CONTAINING PROTEIN"/>
    <property type="match status" value="1"/>
</dbReference>
<feature type="domain" description="N-acetyltransferase" evidence="1">
    <location>
        <begin position="1"/>
        <end position="156"/>
    </location>
</feature>
<keyword evidence="3" id="KW-1185">Reference proteome</keyword>
<accession>A0A7W9JIM9</accession>
<dbReference type="InterPro" id="IPR000182">
    <property type="entry name" value="GNAT_dom"/>
</dbReference>
<comment type="caution">
    <text evidence="2">The sequence shown here is derived from an EMBL/GenBank/DDBJ whole genome shotgun (WGS) entry which is preliminary data.</text>
</comment>
<protein>
    <submittedName>
        <fullName evidence="2">RimJ/RimL family protein N-acetyltransferase</fullName>
    </submittedName>
</protein>
<dbReference type="AlphaFoldDB" id="A0A7W9JIM9"/>
<keyword evidence="2" id="KW-0808">Transferase</keyword>
<dbReference type="SUPFAM" id="SSF55729">
    <property type="entry name" value="Acyl-CoA N-acyltransferases (Nat)"/>
    <property type="match status" value="1"/>
</dbReference>
<dbReference type="EMBL" id="JACHMW010000001">
    <property type="protein sequence ID" value="MBB5848615.1"/>
    <property type="molecule type" value="Genomic_DNA"/>
</dbReference>
<dbReference type="Pfam" id="PF13302">
    <property type="entry name" value="Acetyltransf_3"/>
    <property type="match status" value="1"/>
</dbReference>
<name>A0A7W9JIM9_9MICC</name>
<dbReference type="GO" id="GO:0016747">
    <property type="term" value="F:acyltransferase activity, transferring groups other than amino-acyl groups"/>
    <property type="evidence" value="ECO:0007669"/>
    <property type="project" value="InterPro"/>
</dbReference>
<dbReference type="InterPro" id="IPR016181">
    <property type="entry name" value="Acyl_CoA_acyltransferase"/>
</dbReference>
<evidence type="ECO:0000259" key="1">
    <source>
        <dbReference type="PROSITE" id="PS51186"/>
    </source>
</evidence>
<reference evidence="2 3" key="1">
    <citation type="submission" date="2020-08" db="EMBL/GenBank/DDBJ databases">
        <title>Sequencing the genomes of 1000 actinobacteria strains.</title>
        <authorList>
            <person name="Klenk H.-P."/>
        </authorList>
    </citation>
    <scope>NUCLEOTIDE SEQUENCE [LARGE SCALE GENOMIC DNA]</scope>
    <source>
        <strain evidence="2 3">DSM 17945</strain>
    </source>
</reference>
<gene>
    <name evidence="2" type="ORF">HDA33_001179</name>
</gene>
<dbReference type="RefSeq" id="WP_184171825.1">
    <property type="nucleotide sequence ID" value="NZ_BAABAG010000007.1"/>
</dbReference>
<evidence type="ECO:0000313" key="2">
    <source>
        <dbReference type="EMBL" id="MBB5848615.1"/>
    </source>
</evidence>
<dbReference type="Proteomes" id="UP000567246">
    <property type="component" value="Unassembled WGS sequence"/>
</dbReference>
<sequence>MLLRDVRPEDLDEFFLHQQDEQASLMSAFAPRNPRDRGVFDYHWSSLLAAETAVVRTIEHEGRAVGAIVCTEHDGVGELSFWTAQDYWGLGLTTAAVDAFLREHTRRPLRAHVPEDNAGSVKVLSRRGFETVGQERVFSNARAEVITELVMELPAGAE</sequence>
<organism evidence="2 3">
    <name type="scientific">Micrococcus endophyticus</name>
    <dbReference type="NCBI Taxonomy" id="455343"/>
    <lineage>
        <taxon>Bacteria</taxon>
        <taxon>Bacillati</taxon>
        <taxon>Actinomycetota</taxon>
        <taxon>Actinomycetes</taxon>
        <taxon>Micrococcales</taxon>
        <taxon>Micrococcaceae</taxon>
        <taxon>Micrococcus</taxon>
    </lineage>
</organism>
<dbReference type="PROSITE" id="PS51186">
    <property type="entry name" value="GNAT"/>
    <property type="match status" value="1"/>
</dbReference>
<dbReference type="Gene3D" id="3.40.630.30">
    <property type="match status" value="1"/>
</dbReference>
<evidence type="ECO:0000313" key="3">
    <source>
        <dbReference type="Proteomes" id="UP000567246"/>
    </source>
</evidence>
<proteinExistence type="predicted"/>